<dbReference type="Gene3D" id="3.40.50.1580">
    <property type="entry name" value="Nucleoside phosphorylase domain"/>
    <property type="match status" value="1"/>
</dbReference>
<dbReference type="AlphaFoldDB" id="A0A7S7RME3"/>
<name>A0A7S7RME3_9BACT</name>
<reference evidence="2 3" key="1">
    <citation type="submission" date="2020-05" db="EMBL/GenBank/DDBJ databases">
        <title>Sulfurimonas marisnigri, sp. nov., and Sulfurimonas baltica, sp. nov., manganese oxide reducing chemolithoautotrophs of the class Epsilonproteobacteria isolated from the pelagic redoxclines of the Black and Baltic Seas and emended description of the genus Sulfurimonas.</title>
        <authorList>
            <person name="Henkel J.V."/>
            <person name="Laudan C."/>
            <person name="Werner J."/>
            <person name="Neu T."/>
            <person name="Plewe S."/>
            <person name="Sproer C."/>
            <person name="Bunk B."/>
            <person name="Schulz-Vogt H.N."/>
        </authorList>
    </citation>
    <scope>NUCLEOTIDE SEQUENCE [LARGE SCALE GENOMIC DNA]</scope>
    <source>
        <strain evidence="2 3">GD2</strain>
    </source>
</reference>
<dbReference type="RefSeq" id="WP_194369842.1">
    <property type="nucleotide sequence ID" value="NZ_CP054492.1"/>
</dbReference>
<dbReference type="GO" id="GO:0009116">
    <property type="term" value="P:nucleoside metabolic process"/>
    <property type="evidence" value="ECO:0007669"/>
    <property type="project" value="InterPro"/>
</dbReference>
<feature type="domain" description="Nucleoside phosphorylase" evidence="1">
    <location>
        <begin position="17"/>
        <end position="172"/>
    </location>
</feature>
<dbReference type="GO" id="GO:0003824">
    <property type="term" value="F:catalytic activity"/>
    <property type="evidence" value="ECO:0007669"/>
    <property type="project" value="InterPro"/>
</dbReference>
<organism evidence="2 3">
    <name type="scientific">Candidatus Sulfurimonas baltica</name>
    <dbReference type="NCBI Taxonomy" id="2740404"/>
    <lineage>
        <taxon>Bacteria</taxon>
        <taxon>Pseudomonadati</taxon>
        <taxon>Campylobacterota</taxon>
        <taxon>Epsilonproteobacteria</taxon>
        <taxon>Campylobacterales</taxon>
        <taxon>Sulfurimonadaceae</taxon>
        <taxon>Sulfurimonas</taxon>
    </lineage>
</organism>
<evidence type="ECO:0000313" key="2">
    <source>
        <dbReference type="EMBL" id="QOY52107.1"/>
    </source>
</evidence>
<dbReference type="Pfam" id="PF01048">
    <property type="entry name" value="PNP_UDP_1"/>
    <property type="match status" value="1"/>
</dbReference>
<dbReference type="Proteomes" id="UP000593994">
    <property type="component" value="Chromosome"/>
</dbReference>
<evidence type="ECO:0000313" key="3">
    <source>
        <dbReference type="Proteomes" id="UP000593994"/>
    </source>
</evidence>
<dbReference type="InterPro" id="IPR035994">
    <property type="entry name" value="Nucleoside_phosphorylase_sf"/>
</dbReference>
<dbReference type="EMBL" id="CP054492">
    <property type="protein sequence ID" value="QOY52107.1"/>
    <property type="molecule type" value="Genomic_DNA"/>
</dbReference>
<keyword evidence="3" id="KW-1185">Reference proteome</keyword>
<proteinExistence type="predicted"/>
<evidence type="ECO:0000259" key="1">
    <source>
        <dbReference type="Pfam" id="PF01048"/>
    </source>
</evidence>
<protein>
    <submittedName>
        <fullName evidence="2">Purine-nucleoside phosphorylase</fullName>
    </submittedName>
</protein>
<accession>A0A7S7RME3</accession>
<gene>
    <name evidence="2" type="ORF">HUE88_13665</name>
</gene>
<dbReference type="KEGG" id="sbal:HUE88_13665"/>
<dbReference type="SUPFAM" id="SSF53167">
    <property type="entry name" value="Purine and uridine phosphorylases"/>
    <property type="match status" value="1"/>
</dbReference>
<sequence>MIICAGNNETFDFAQPTGVGLIETAINLTRLCLFDKPEFLLFVGSAGSYGKHKIFDIIESKTASNIELGFLNNDAYSPLDNVVSTNIDKTKKDVIVNSSNYISTNEELTKKFLNIGVECENMEFFAVLRVAQEFDIPAGGVFCITNYTNKNAHEDFLKNHEEAKELLTLHVKKRIKELTAYREVP</sequence>
<dbReference type="InterPro" id="IPR000845">
    <property type="entry name" value="Nucleoside_phosphorylase_d"/>
</dbReference>